<sequence>MSDKKVFSDDTKSRLEDLYAYDCDAIINQHASIELFNQKISYFDIQNSMKRQPFVETCNKSHMLELDDFDFAAMDKVLKNINAIPKGKETAVIEMCMAEKLPNVKFFNAEMLKINNTKKYAAPRFIIDLTNEDIKPNQGVRINTGYMVKIPQIIMGKTLVNNEIKNTTVSPQLNIVVVPQIVSKHEGLIPTIYGRDSDDTGLLTINFTTTSKFNSKTKLQVVLNAYSCLRPITSANIINSENTTVELFKAKDNRSGRWVKNPKIKYFANEFDLKSSPGSVMLKTFDNTKIPITTYANQKIQIKDITTLFTSRKREWLNPNVVTVAGVYNHLEPKYTSAAIIADGSDIRNNTHGIVFIKNKIILFSIDGKFNEDCRIVNGAFSNIKNYADIVKKTRQITASLKGLSVGAITCRKIAKENSKYKFEDLIRVYDYHRSINLKDPKLDEKIMSDEKKLFLERPSTFNLYSCNIYKCLKSLAFNFCAERFTDEQLKSLSLSCNINTPTNSNSNDDSMDTIPIHDTVIKSTMDNTLNPQIATNIDHNTIDQICKKRSITDVDDTHDDDNTDDQHNTDGSIKRIRLDE</sequence>
<proteinExistence type="predicted"/>
<reference evidence="2" key="1">
    <citation type="journal article" date="2021" name="Virus">
        <title>The discovery, distribution and diversity of DNA viruses associated with Drosophila melanogaster in Europe.</title>
        <authorList>
            <person name="Wallace M.A."/>
            <person name="Coffman K.A."/>
            <person name="Gilbert C."/>
            <person name="Ravindran S."/>
            <person name="Albery G.F."/>
            <person name="Abbott J."/>
            <person name="Argyridou E."/>
            <person name="Bellosta P."/>
            <person name="Betancourt A.J."/>
            <person name="Colinet H."/>
            <person name="Eric K."/>
            <person name="Glaser-Schmitt A."/>
            <person name="Grath S."/>
            <person name="Jelic M."/>
            <person name="Kankare M."/>
            <person name="Kozeretska I."/>
            <person name="Loeschcke V."/>
            <person name="Montchamp-Moreau C."/>
            <person name="Ometto L."/>
            <person name="Onder B.S."/>
            <person name="Orengo D.J."/>
            <person name="Parsch J."/>
            <person name="Pascual M."/>
            <person name="Patenkovic A."/>
            <person name="Puerma E."/>
            <person name="Ritchie M.G."/>
            <person name="Rota-Stabelli O."/>
            <person name="Schou M.F."/>
            <person name="Serga S.V."/>
            <person name="Stamenkovic-Radak M."/>
            <person name="Tanaskovic M."/>
            <person name="Veselinovic M.S."/>
            <person name="Vieira J."/>
            <person name="Vieira C.P."/>
            <person name="Kapun M."/>
            <person name="Flatt T."/>
            <person name="Gonzalez J."/>
            <person name="Staubach F."/>
            <person name="Obbard D.J."/>
        </authorList>
    </citation>
    <scope>NUCLEOTIDE SEQUENCE</scope>
    <source>
        <strain evidence="2">SRR3939042_Esparto_2012</strain>
    </source>
</reference>
<organism evidence="2">
    <name type="scientific">Esparto virus</name>
    <dbReference type="NCBI Taxonomy" id="2072209"/>
    <lineage>
        <taxon>Viruses</taxon>
        <taxon>Viruses incertae sedis</taxon>
        <taxon>Naldaviricetes</taxon>
        <taxon>Lefavirales</taxon>
        <taxon>Nudiviridae</taxon>
        <taxon>Alphanudivirus</taxon>
        <taxon>Alphanudivirus tertidromelanogasteris</taxon>
    </lineage>
</organism>
<dbReference type="Proteomes" id="UP000290737">
    <property type="component" value="Genome"/>
</dbReference>
<feature type="region of interest" description="Disordered" evidence="1">
    <location>
        <begin position="554"/>
        <end position="581"/>
    </location>
</feature>
<name>A0A2I7G2V5_9VIRU</name>
<dbReference type="EMBL" id="KY608910">
    <property type="protein sequence ID" value="AUQ43957.1"/>
    <property type="molecule type" value="Genomic_DNA"/>
</dbReference>
<dbReference type="GeneID" id="41701793"/>
<dbReference type="OrthoDB" id="5133at10239"/>
<dbReference type="KEGG" id="vg:41701793"/>
<keyword evidence="3" id="KW-1185">Reference proteome</keyword>
<feature type="compositionally biased region" description="Acidic residues" evidence="1">
    <location>
        <begin position="554"/>
        <end position="564"/>
    </location>
</feature>
<dbReference type="RefSeq" id="YP_009551743.1">
    <property type="nucleotide sequence ID" value="NC_040536.1"/>
</dbReference>
<evidence type="ECO:0000313" key="2">
    <source>
        <dbReference type="EMBL" id="AUQ43957.1"/>
    </source>
</evidence>
<evidence type="ECO:0000256" key="1">
    <source>
        <dbReference type="SAM" id="MobiDB-lite"/>
    </source>
</evidence>
<feature type="compositionally biased region" description="Basic and acidic residues" evidence="1">
    <location>
        <begin position="565"/>
        <end position="581"/>
    </location>
</feature>
<evidence type="ECO:0000313" key="3">
    <source>
        <dbReference type="Proteomes" id="UP000290737"/>
    </source>
</evidence>
<protein>
    <submittedName>
        <fullName evidence="2">Putative gp22-like protein</fullName>
    </submittedName>
</protein>
<accession>A0A2I7G2V5</accession>